<dbReference type="InterPro" id="IPR003356">
    <property type="entry name" value="DNA_methylase_A-5"/>
</dbReference>
<dbReference type="Proteomes" id="UP000290191">
    <property type="component" value="Unassembled WGS sequence"/>
</dbReference>
<evidence type="ECO:0000256" key="4">
    <source>
        <dbReference type="ARBA" id="ARBA00022603"/>
    </source>
</evidence>
<evidence type="ECO:0000256" key="6">
    <source>
        <dbReference type="ARBA" id="ARBA00022691"/>
    </source>
</evidence>
<dbReference type="RefSeq" id="WP_129081102.1">
    <property type="nucleotide sequence ID" value="NZ_CP041070.1"/>
</dbReference>
<keyword evidence="13" id="KW-1185">Reference proteome</keyword>
<dbReference type="PANTHER" id="PTHR42933">
    <property type="entry name" value="SLR6095 PROTEIN"/>
    <property type="match status" value="1"/>
</dbReference>
<dbReference type="PANTHER" id="PTHR42933:SF4">
    <property type="entry name" value="TYPE I RESTRICTION ENZYME ECOKI METHYLASE SUBUNIT"/>
    <property type="match status" value="1"/>
</dbReference>
<dbReference type="Pfam" id="PF01420">
    <property type="entry name" value="Methylase_S"/>
    <property type="match status" value="1"/>
</dbReference>
<reference evidence="12 13" key="1">
    <citation type="submission" date="2017-10" db="EMBL/GenBank/DDBJ databases">
        <title>Genomics of the genus Arcobacter.</title>
        <authorList>
            <person name="Perez-Cataluna A."/>
            <person name="Figueras M.J."/>
        </authorList>
    </citation>
    <scope>NUCLEOTIDE SEQUENCE [LARGE SCALE GENOMIC DNA]</scope>
    <source>
        <strain evidence="12 13">DSM 24636</strain>
    </source>
</reference>
<dbReference type="CDD" id="cd02440">
    <property type="entry name" value="AdoMet_MTases"/>
    <property type="match status" value="1"/>
</dbReference>
<dbReference type="SUPFAM" id="SSF116734">
    <property type="entry name" value="DNA methylase specificity domain"/>
    <property type="match status" value="1"/>
</dbReference>
<evidence type="ECO:0000256" key="2">
    <source>
        <dbReference type="ARBA" id="ARBA00010923"/>
    </source>
</evidence>
<dbReference type="InterPro" id="IPR029063">
    <property type="entry name" value="SAM-dependent_MTases_sf"/>
</dbReference>
<keyword evidence="6" id="KW-0949">S-adenosyl-L-methionine</keyword>
<evidence type="ECO:0000313" key="12">
    <source>
        <dbReference type="EMBL" id="RXJ64729.1"/>
    </source>
</evidence>
<dbReference type="Pfam" id="PF02384">
    <property type="entry name" value="N6_Mtase"/>
    <property type="match status" value="1"/>
</dbReference>
<sequence length="636" mass="73531">MNNIEMKLNKLIDTIRKDTGINSIMDAMEQLSAILLLQYFYEVVLKDTHKEKNRKTFKNLFYNWDYFNNAKNKTDFLKFKDILQTLFINEKNSYIKSATWDKINSILNDIPLRIRSAKILEILLSYMEDIEFDESLAEVYDKLLLKMTNESIASGAFYTPKAIVNAMVKVIEPSYRDLIYDPSLGSGGFLIEAQKSILDNNCQKSIQVYGQDKSPFAILLASLNLQLNNMDINNILEGDPLVDYNDLQFDIILSNVPFGKVPDSTKYRDNYEEHFLNFETMFLKDIMKKLSLGGKSAVIVPEGLLFNSNNEFLNLRYELLTKYNLHSIVSLPSGIFLPYSAIKVSILFFDNTNIGNDIWFYEVQTDKPLTKSNKIKEQDFKEVIELFSQRVESENSCLVKKEDILNKKGLNLTIELPRKEDKLNSFKTSDEIKYIKDKKEDFEKLVFEFTNLIEENKKANFRETMLLKELCTIKSGKPLIKNEIKTKGKYPVYGGNGIMGYYDKYTHEGDNIIIGRVGAYCGNVHFIKGPVWLTNNAFSIIINSSIEIYLPYLTHTLRSLNLNKLARGSAQPAISYEKIKDIEISLPSYEQQVELANWFDEIQNKEKEIEELLKIQKNKFSELKNYMIISKSIGNN</sequence>
<evidence type="ECO:0000256" key="5">
    <source>
        <dbReference type="ARBA" id="ARBA00022679"/>
    </source>
</evidence>
<dbReference type="GO" id="GO:0003677">
    <property type="term" value="F:DNA binding"/>
    <property type="evidence" value="ECO:0007669"/>
    <property type="project" value="UniProtKB-KW"/>
</dbReference>
<keyword evidence="8" id="KW-0238">DNA-binding</keyword>
<evidence type="ECO:0000256" key="8">
    <source>
        <dbReference type="ARBA" id="ARBA00023125"/>
    </source>
</evidence>
<evidence type="ECO:0000256" key="1">
    <source>
        <dbReference type="ARBA" id="ARBA00006594"/>
    </source>
</evidence>
<comment type="similarity">
    <text evidence="1">Belongs to the N(4)/N(6)-methyltransferase family.</text>
</comment>
<evidence type="ECO:0000313" key="13">
    <source>
        <dbReference type="Proteomes" id="UP000290191"/>
    </source>
</evidence>
<evidence type="ECO:0000256" key="3">
    <source>
        <dbReference type="ARBA" id="ARBA00011900"/>
    </source>
</evidence>
<comment type="similarity">
    <text evidence="2">Belongs to the type-I restriction system S methylase family.</text>
</comment>
<dbReference type="PRINTS" id="PR00507">
    <property type="entry name" value="N12N6MTFRASE"/>
</dbReference>
<dbReference type="AlphaFoldDB" id="A0A4Q0Y729"/>
<protein>
    <recommendedName>
        <fullName evidence="3">site-specific DNA-methyltransferase (adenine-specific)</fullName>
        <ecNumber evidence="3">2.1.1.72</ecNumber>
    </recommendedName>
</protein>
<dbReference type="InterPro" id="IPR000055">
    <property type="entry name" value="Restrct_endonuc_typeI_TRD"/>
</dbReference>
<keyword evidence="5" id="KW-0808">Transferase</keyword>
<keyword evidence="7" id="KW-0680">Restriction system</keyword>
<evidence type="ECO:0000256" key="7">
    <source>
        <dbReference type="ARBA" id="ARBA00022747"/>
    </source>
</evidence>
<feature type="domain" description="Type I restriction modification DNA specificity" evidence="10">
    <location>
        <begin position="463"/>
        <end position="611"/>
    </location>
</feature>
<keyword evidence="4" id="KW-0489">Methyltransferase</keyword>
<dbReference type="GO" id="GO:0009007">
    <property type="term" value="F:site-specific DNA-methyltransferase (adenine-specific) activity"/>
    <property type="evidence" value="ECO:0007669"/>
    <property type="project" value="UniProtKB-EC"/>
</dbReference>
<evidence type="ECO:0000259" key="10">
    <source>
        <dbReference type="Pfam" id="PF01420"/>
    </source>
</evidence>
<dbReference type="GO" id="GO:0032259">
    <property type="term" value="P:methylation"/>
    <property type="evidence" value="ECO:0007669"/>
    <property type="project" value="UniProtKB-KW"/>
</dbReference>
<dbReference type="EMBL" id="PDKO01000001">
    <property type="protein sequence ID" value="RXJ64729.1"/>
    <property type="molecule type" value="Genomic_DNA"/>
</dbReference>
<feature type="domain" description="DNA methylase adenine-specific" evidence="11">
    <location>
        <begin position="135"/>
        <end position="419"/>
    </location>
</feature>
<comment type="catalytic activity">
    <reaction evidence="9">
        <text>a 2'-deoxyadenosine in DNA + S-adenosyl-L-methionine = an N(6)-methyl-2'-deoxyadenosine in DNA + S-adenosyl-L-homocysteine + H(+)</text>
        <dbReference type="Rhea" id="RHEA:15197"/>
        <dbReference type="Rhea" id="RHEA-COMP:12418"/>
        <dbReference type="Rhea" id="RHEA-COMP:12419"/>
        <dbReference type="ChEBI" id="CHEBI:15378"/>
        <dbReference type="ChEBI" id="CHEBI:57856"/>
        <dbReference type="ChEBI" id="CHEBI:59789"/>
        <dbReference type="ChEBI" id="CHEBI:90615"/>
        <dbReference type="ChEBI" id="CHEBI:90616"/>
        <dbReference type="EC" id="2.1.1.72"/>
    </reaction>
</comment>
<gene>
    <name evidence="12" type="ORF">CRV06_01880</name>
</gene>
<dbReference type="InterPro" id="IPR051537">
    <property type="entry name" value="DNA_Adenine_Mtase"/>
</dbReference>
<name>A0A4Q0Y729_9BACT</name>
<organism evidence="12 13">
    <name type="scientific">Halarcobacter anaerophilus</name>
    <dbReference type="NCBI Taxonomy" id="877500"/>
    <lineage>
        <taxon>Bacteria</taxon>
        <taxon>Pseudomonadati</taxon>
        <taxon>Campylobacterota</taxon>
        <taxon>Epsilonproteobacteria</taxon>
        <taxon>Campylobacterales</taxon>
        <taxon>Arcobacteraceae</taxon>
        <taxon>Halarcobacter</taxon>
    </lineage>
</organism>
<dbReference type="Gene3D" id="3.90.220.20">
    <property type="entry name" value="DNA methylase specificity domains"/>
    <property type="match status" value="1"/>
</dbReference>
<accession>A0A4Q0Y729</accession>
<proteinExistence type="inferred from homology"/>
<dbReference type="GO" id="GO:0008170">
    <property type="term" value="F:N-methyltransferase activity"/>
    <property type="evidence" value="ECO:0007669"/>
    <property type="project" value="InterPro"/>
</dbReference>
<dbReference type="SUPFAM" id="SSF53335">
    <property type="entry name" value="S-adenosyl-L-methionine-dependent methyltransferases"/>
    <property type="match status" value="1"/>
</dbReference>
<evidence type="ECO:0000256" key="9">
    <source>
        <dbReference type="ARBA" id="ARBA00047942"/>
    </source>
</evidence>
<dbReference type="CDD" id="cd17266">
    <property type="entry name" value="RMtype1_S_Sau1132ORF3780P-TRD2-CR2_like"/>
    <property type="match status" value="1"/>
</dbReference>
<dbReference type="OrthoDB" id="9784823at2"/>
<dbReference type="InterPro" id="IPR044946">
    <property type="entry name" value="Restrct_endonuc_typeI_TRD_sf"/>
</dbReference>
<dbReference type="GO" id="GO:0009307">
    <property type="term" value="P:DNA restriction-modification system"/>
    <property type="evidence" value="ECO:0007669"/>
    <property type="project" value="UniProtKB-KW"/>
</dbReference>
<comment type="caution">
    <text evidence="12">The sequence shown here is derived from an EMBL/GenBank/DDBJ whole genome shotgun (WGS) entry which is preliminary data.</text>
</comment>
<dbReference type="EC" id="2.1.1.72" evidence="3"/>
<evidence type="ECO:0000259" key="11">
    <source>
        <dbReference type="Pfam" id="PF02384"/>
    </source>
</evidence>
<dbReference type="Gene3D" id="3.40.50.150">
    <property type="entry name" value="Vaccinia Virus protein VP39"/>
    <property type="match status" value="1"/>
</dbReference>